<sequence>MVSSEKSRCLCGCGQEVSAKTQKRHLDGHAVPHVRALQALRHGVRKIQKKTQKILNSVKHAPPKDTPSIPNTPPPVPDDDFNFPEPNSPSHRSTPPSPEPHNFPLGHVTDLMDIDCPNESSYSATSPIPQRPVPEPRYVPRVTIEEVEDDDDDIAGEADGLDDLDGSNDDHDQLEEDECFLDDLIEEGLQVELEGIGT</sequence>
<comment type="caution">
    <text evidence="2">The sequence shown here is derived from an EMBL/GenBank/DDBJ whole genome shotgun (WGS) entry which is preliminary data.</text>
</comment>
<accession>A0AAW0B9W2</accession>
<feature type="region of interest" description="Disordered" evidence="1">
    <location>
        <begin position="145"/>
        <end position="173"/>
    </location>
</feature>
<dbReference type="EMBL" id="JAYKXP010000145">
    <property type="protein sequence ID" value="KAK7022855.1"/>
    <property type="molecule type" value="Genomic_DNA"/>
</dbReference>
<keyword evidence="3" id="KW-1185">Reference proteome</keyword>
<evidence type="ECO:0000313" key="2">
    <source>
        <dbReference type="EMBL" id="KAK7022855.1"/>
    </source>
</evidence>
<proteinExistence type="predicted"/>
<gene>
    <name evidence="2" type="ORF">VNI00_016901</name>
</gene>
<name>A0AAW0B9W2_9AGAR</name>
<evidence type="ECO:0000256" key="1">
    <source>
        <dbReference type="SAM" id="MobiDB-lite"/>
    </source>
</evidence>
<evidence type="ECO:0000313" key="3">
    <source>
        <dbReference type="Proteomes" id="UP001383192"/>
    </source>
</evidence>
<organism evidence="2 3">
    <name type="scientific">Paramarasmius palmivorus</name>
    <dbReference type="NCBI Taxonomy" id="297713"/>
    <lineage>
        <taxon>Eukaryota</taxon>
        <taxon>Fungi</taxon>
        <taxon>Dikarya</taxon>
        <taxon>Basidiomycota</taxon>
        <taxon>Agaricomycotina</taxon>
        <taxon>Agaricomycetes</taxon>
        <taxon>Agaricomycetidae</taxon>
        <taxon>Agaricales</taxon>
        <taxon>Marasmiineae</taxon>
        <taxon>Marasmiaceae</taxon>
        <taxon>Paramarasmius</taxon>
    </lineage>
</organism>
<dbReference type="AlphaFoldDB" id="A0AAW0B9W2"/>
<protein>
    <submittedName>
        <fullName evidence="2">Uncharacterized protein</fullName>
    </submittedName>
</protein>
<feature type="region of interest" description="Disordered" evidence="1">
    <location>
        <begin position="48"/>
        <end position="109"/>
    </location>
</feature>
<dbReference type="Proteomes" id="UP001383192">
    <property type="component" value="Unassembled WGS sequence"/>
</dbReference>
<reference evidence="2 3" key="1">
    <citation type="submission" date="2024-01" db="EMBL/GenBank/DDBJ databases">
        <title>A draft genome for a cacao thread blight-causing isolate of Paramarasmius palmivorus.</title>
        <authorList>
            <person name="Baruah I.K."/>
            <person name="Bukari Y."/>
            <person name="Amoako-Attah I."/>
            <person name="Meinhardt L.W."/>
            <person name="Bailey B.A."/>
            <person name="Cohen S.P."/>
        </authorList>
    </citation>
    <scope>NUCLEOTIDE SEQUENCE [LARGE SCALE GENOMIC DNA]</scope>
    <source>
        <strain evidence="2 3">GH-12</strain>
    </source>
</reference>